<dbReference type="OrthoDB" id="6334002at2759"/>
<comment type="caution">
    <text evidence="1">The sequence shown here is derived from an EMBL/GenBank/DDBJ whole genome shotgun (WGS) entry which is preliminary data.</text>
</comment>
<dbReference type="Pfam" id="PF17826">
    <property type="entry name" value="DUF5588"/>
    <property type="match status" value="1"/>
</dbReference>
<feature type="non-terminal residue" evidence="1">
    <location>
        <position position="1"/>
    </location>
</feature>
<protein>
    <submittedName>
        <fullName evidence="1">Uncharacterized protein</fullName>
    </submittedName>
</protein>
<gene>
    <name evidence="1" type="ORF">chiPu_0002186</name>
</gene>
<dbReference type="InterPro" id="IPR011990">
    <property type="entry name" value="TPR-like_helical_dom_sf"/>
</dbReference>
<evidence type="ECO:0000313" key="1">
    <source>
        <dbReference type="EMBL" id="GCC23788.1"/>
    </source>
</evidence>
<keyword evidence="2" id="KW-1185">Reference proteome</keyword>
<dbReference type="InterPro" id="IPR041404">
    <property type="entry name" value="DUF5588"/>
</dbReference>
<dbReference type="SUPFAM" id="SSF48452">
    <property type="entry name" value="TPR-like"/>
    <property type="match status" value="1"/>
</dbReference>
<sequence>EPGCCSAAGEAVPRYIWVRKMEDFGCEFDDSVFESYRERKMVSGIKLGTYKAKLCEPRWFWGEICIADDVEKLTALKFRGDLAFKHQDYQKALCEYSSSLALVPESNIALRRDLQEARARCLCFLGRSDDALDIAQTLRSEITNTDHLTTVLNLDILIYHNAGNLSEELSCLQQLISVHTLNPWYWKKLAECYLGHAQVLLSATMSVVPVCKEGYCLKILEKSTIETATSKTKTDCAQAEPLSKNPCVQVNCERRINLIRNAFKVENSGLTSTRNLKQSCGGGNVVSVYSVVGDSTEVDSKRGQQLKDLWLFACSSFVRARLLLQMVKAQQASFVLERNLTVQQEIKQELGNLELSEEALNAISKVMAEDLLLDRFKNDAETEKPASLSSSSSLNCVAIESGSDFEQRWFKKLRYESFCCPMWK</sequence>
<dbReference type="PANTHER" id="PTHR31919">
    <property type="entry name" value="ZINC FINGERS AND HOMEOBOXES PROTEIN 1, ISOFORM 2"/>
    <property type="match status" value="1"/>
</dbReference>
<dbReference type="AlphaFoldDB" id="A0A401S0B1"/>
<name>A0A401S0B1_CHIPU</name>
<reference evidence="1 2" key="1">
    <citation type="journal article" date="2018" name="Nat. Ecol. Evol.">
        <title>Shark genomes provide insights into elasmobranch evolution and the origin of vertebrates.</title>
        <authorList>
            <person name="Hara Y"/>
            <person name="Yamaguchi K"/>
            <person name="Onimaru K"/>
            <person name="Kadota M"/>
            <person name="Koyanagi M"/>
            <person name="Keeley SD"/>
            <person name="Tatsumi K"/>
            <person name="Tanaka K"/>
            <person name="Motone F"/>
            <person name="Kageyama Y"/>
            <person name="Nozu R"/>
            <person name="Adachi N"/>
            <person name="Nishimura O"/>
            <person name="Nakagawa R"/>
            <person name="Tanegashima C"/>
            <person name="Kiyatake I"/>
            <person name="Matsumoto R"/>
            <person name="Murakumo K"/>
            <person name="Nishida K"/>
            <person name="Terakita A"/>
            <person name="Kuratani S"/>
            <person name="Sato K"/>
            <person name="Hyodo S Kuraku.S."/>
        </authorList>
    </citation>
    <scope>NUCLEOTIDE SEQUENCE [LARGE SCALE GENOMIC DNA]</scope>
</reference>
<dbReference type="Gene3D" id="1.25.40.10">
    <property type="entry name" value="Tetratricopeptide repeat domain"/>
    <property type="match status" value="1"/>
</dbReference>
<dbReference type="PANTHER" id="PTHR31919:SF1">
    <property type="entry name" value="ZINC FINGERS AND HOMEOBOXES PROTEIN 1, ISOFORM 2"/>
    <property type="match status" value="1"/>
</dbReference>
<dbReference type="Proteomes" id="UP000287033">
    <property type="component" value="Unassembled WGS sequence"/>
</dbReference>
<dbReference type="EMBL" id="BEZZ01000038">
    <property type="protein sequence ID" value="GCC23788.1"/>
    <property type="molecule type" value="Genomic_DNA"/>
</dbReference>
<evidence type="ECO:0000313" key="2">
    <source>
        <dbReference type="Proteomes" id="UP000287033"/>
    </source>
</evidence>
<organism evidence="1 2">
    <name type="scientific">Chiloscyllium punctatum</name>
    <name type="common">Brownbanded bambooshark</name>
    <name type="synonym">Hemiscyllium punctatum</name>
    <dbReference type="NCBI Taxonomy" id="137246"/>
    <lineage>
        <taxon>Eukaryota</taxon>
        <taxon>Metazoa</taxon>
        <taxon>Chordata</taxon>
        <taxon>Craniata</taxon>
        <taxon>Vertebrata</taxon>
        <taxon>Chondrichthyes</taxon>
        <taxon>Elasmobranchii</taxon>
        <taxon>Galeomorphii</taxon>
        <taxon>Galeoidea</taxon>
        <taxon>Orectolobiformes</taxon>
        <taxon>Hemiscylliidae</taxon>
        <taxon>Chiloscyllium</taxon>
    </lineage>
</organism>
<proteinExistence type="predicted"/>
<accession>A0A401S0B1</accession>
<dbReference type="OMA" id="EWIADNN"/>